<evidence type="ECO:0000313" key="1">
    <source>
        <dbReference type="EMBL" id="AWI34905.1"/>
    </source>
</evidence>
<dbReference type="AlphaFoldDB" id="A0A2U8FH68"/>
<dbReference type="Proteomes" id="UP000244890">
    <property type="component" value="Chromosome"/>
</dbReference>
<dbReference type="RefSeq" id="WP_108911676.1">
    <property type="nucleotide sequence ID" value="NZ_CP021886.1"/>
</dbReference>
<dbReference type="KEGG" id="had:CDV25_09125"/>
<accession>A0A2U8FH68</accession>
<evidence type="ECO:0000313" key="2">
    <source>
        <dbReference type="Proteomes" id="UP000244890"/>
    </source>
</evidence>
<organism evidence="1 2">
    <name type="scientific">Helicobacter apodemus</name>
    <dbReference type="NCBI Taxonomy" id="135569"/>
    <lineage>
        <taxon>Bacteria</taxon>
        <taxon>Pseudomonadati</taxon>
        <taxon>Campylobacterota</taxon>
        <taxon>Epsilonproteobacteria</taxon>
        <taxon>Campylobacterales</taxon>
        <taxon>Helicobacteraceae</taxon>
        <taxon>Helicobacter</taxon>
    </lineage>
</organism>
<sequence>MPESNQDELIEIFKNALVDILESKEHLTPTLNDIYDMFAKIRIKFPRNDKRSATITKHLKEHANKQIILDDLILHILQDFKNDILSCKKR</sequence>
<gene>
    <name evidence="1" type="ORF">CDV25_09125</name>
</gene>
<reference evidence="1 2" key="1">
    <citation type="submission" date="2017-06" db="EMBL/GenBank/DDBJ databases">
        <title>Complete genome of Helicobacter apodemus.</title>
        <authorList>
            <person name="Cho S."/>
        </authorList>
    </citation>
    <scope>NUCLEOTIDE SEQUENCE [LARGE SCALE GENOMIC DNA]</scope>
    <source>
        <strain evidence="2">SNUVETPUB-15-01</strain>
    </source>
</reference>
<proteinExistence type="predicted"/>
<name>A0A2U8FH68_9HELI</name>
<protein>
    <submittedName>
        <fullName evidence="1">Uncharacterized protein</fullName>
    </submittedName>
</protein>
<dbReference type="EMBL" id="CP021886">
    <property type="protein sequence ID" value="AWI34905.1"/>
    <property type="molecule type" value="Genomic_DNA"/>
</dbReference>